<comment type="caution">
    <text evidence="1">The sequence shown here is derived from an EMBL/GenBank/DDBJ whole genome shotgun (WGS) entry which is preliminary data.</text>
</comment>
<proteinExistence type="predicted"/>
<name>A0A844TDL2_9BRAD</name>
<organism evidence="1 2">
    <name type="scientific">Bradyrhizobium cajani</name>
    <dbReference type="NCBI Taxonomy" id="1928661"/>
    <lineage>
        <taxon>Bacteria</taxon>
        <taxon>Pseudomonadati</taxon>
        <taxon>Pseudomonadota</taxon>
        <taxon>Alphaproteobacteria</taxon>
        <taxon>Hyphomicrobiales</taxon>
        <taxon>Nitrobacteraceae</taxon>
        <taxon>Bradyrhizobium</taxon>
    </lineage>
</organism>
<reference evidence="1 2" key="1">
    <citation type="submission" date="2019-12" db="EMBL/GenBank/DDBJ databases">
        <title>Draft genome sequences Bradyrhizobium cajani AMBPC1010, Bradyrhizobium pachyrhizi AMBPC1040 and Bradyrhizobium yuanmingense ALSPC3051, three plant growth promoting strains isolated from nodules of Cajanus cajan L. in Dominican Republic.</title>
        <authorList>
            <person name="Flores-Felix J.D."/>
            <person name="Araujo J."/>
            <person name="Diaz-Alcantara C."/>
            <person name="Gonzalez-Andres F."/>
            <person name="Velazquez E."/>
        </authorList>
    </citation>
    <scope>NUCLEOTIDE SEQUENCE [LARGE SCALE GENOMIC DNA]</scope>
    <source>
        <strain evidence="1 2">1010</strain>
    </source>
</reference>
<dbReference type="EMBL" id="WQNE01000012">
    <property type="protein sequence ID" value="MVT74649.1"/>
    <property type="molecule type" value="Genomic_DNA"/>
</dbReference>
<keyword evidence="2" id="KW-1185">Reference proteome</keyword>
<protein>
    <submittedName>
        <fullName evidence="1">Uncharacterized protein</fullName>
    </submittedName>
</protein>
<evidence type="ECO:0000313" key="2">
    <source>
        <dbReference type="Proteomes" id="UP000449969"/>
    </source>
</evidence>
<gene>
    <name evidence="1" type="ORF">GPL20_16675</name>
</gene>
<accession>A0A844TDL2</accession>
<sequence length="72" mass="7835">MSAATSGTALPACRFAHEGFSAPRHRHCEEPLRRSNPDCLRGGILDCFAALAMTDCERRRRSSTCISRAPAS</sequence>
<dbReference type="OrthoDB" id="8253490at2"/>
<dbReference type="AlphaFoldDB" id="A0A844TDL2"/>
<evidence type="ECO:0000313" key="1">
    <source>
        <dbReference type="EMBL" id="MVT74649.1"/>
    </source>
</evidence>
<dbReference type="Proteomes" id="UP000449969">
    <property type="component" value="Unassembled WGS sequence"/>
</dbReference>